<dbReference type="OrthoDB" id="435038at2759"/>
<keyword evidence="1" id="KW-0479">Metal-binding</keyword>
<evidence type="ECO:0000256" key="4">
    <source>
        <dbReference type="SAM" id="MobiDB-lite"/>
    </source>
</evidence>
<organism evidence="7 8">
    <name type="scientific">Olea europaea subsp. europaea</name>
    <dbReference type="NCBI Taxonomy" id="158383"/>
    <lineage>
        <taxon>Eukaryota</taxon>
        <taxon>Viridiplantae</taxon>
        <taxon>Streptophyta</taxon>
        <taxon>Embryophyta</taxon>
        <taxon>Tracheophyta</taxon>
        <taxon>Spermatophyta</taxon>
        <taxon>Magnoliopsida</taxon>
        <taxon>eudicotyledons</taxon>
        <taxon>Gunneridae</taxon>
        <taxon>Pentapetalae</taxon>
        <taxon>asterids</taxon>
        <taxon>lamiids</taxon>
        <taxon>Lamiales</taxon>
        <taxon>Oleaceae</taxon>
        <taxon>Oleeae</taxon>
        <taxon>Olea</taxon>
    </lineage>
</organism>
<dbReference type="AlphaFoldDB" id="A0A8S0PIW8"/>
<reference evidence="7 8" key="1">
    <citation type="submission" date="2019-12" db="EMBL/GenBank/DDBJ databases">
        <authorList>
            <person name="Alioto T."/>
            <person name="Alioto T."/>
            <person name="Gomez Garrido J."/>
        </authorList>
    </citation>
    <scope>NUCLEOTIDE SEQUENCE [LARGE SCALE GENOMIC DNA]</scope>
</reference>
<evidence type="ECO:0000256" key="2">
    <source>
        <dbReference type="ARBA" id="ARBA00022771"/>
    </source>
</evidence>
<evidence type="ECO:0000313" key="8">
    <source>
        <dbReference type="Proteomes" id="UP000594638"/>
    </source>
</evidence>
<dbReference type="SMART" id="SM00744">
    <property type="entry name" value="RINGv"/>
    <property type="match status" value="1"/>
</dbReference>
<dbReference type="Pfam" id="PF12906">
    <property type="entry name" value="RINGv"/>
    <property type="match status" value="1"/>
</dbReference>
<evidence type="ECO:0000256" key="3">
    <source>
        <dbReference type="ARBA" id="ARBA00022833"/>
    </source>
</evidence>
<keyword evidence="5" id="KW-0472">Membrane</keyword>
<dbReference type="Gramene" id="OE9A036471T4">
    <property type="protein sequence ID" value="OE9A036471C4"/>
    <property type="gene ID" value="OE9A036471"/>
</dbReference>
<gene>
    <name evidence="7" type="ORF">OLEA9_A036471</name>
</gene>
<evidence type="ECO:0000256" key="1">
    <source>
        <dbReference type="ARBA" id="ARBA00022723"/>
    </source>
</evidence>
<keyword evidence="8" id="KW-1185">Reference proteome</keyword>
<evidence type="ECO:0000313" key="7">
    <source>
        <dbReference type="EMBL" id="CAA2953286.1"/>
    </source>
</evidence>
<dbReference type="PANTHER" id="PTHR46158">
    <property type="entry name" value="OS02G0165000 PROTEIN"/>
    <property type="match status" value="1"/>
</dbReference>
<name>A0A8S0PIW8_OLEEU</name>
<accession>A0A8S0PIW8</accession>
<comment type="caution">
    <text evidence="7">The sequence shown here is derived from an EMBL/GenBank/DDBJ whole genome shotgun (WGS) entry which is preliminary data.</text>
</comment>
<dbReference type="Proteomes" id="UP000594638">
    <property type="component" value="Unassembled WGS sequence"/>
</dbReference>
<keyword evidence="3" id="KW-0862">Zinc</keyword>
<dbReference type="Gene3D" id="3.30.40.10">
    <property type="entry name" value="Zinc/RING finger domain, C3HC4 (zinc finger)"/>
    <property type="match status" value="1"/>
</dbReference>
<dbReference type="GO" id="GO:0016874">
    <property type="term" value="F:ligase activity"/>
    <property type="evidence" value="ECO:0007669"/>
    <property type="project" value="UniProtKB-KW"/>
</dbReference>
<feature type="transmembrane region" description="Helical" evidence="5">
    <location>
        <begin position="414"/>
        <end position="432"/>
    </location>
</feature>
<keyword evidence="7" id="KW-0436">Ligase</keyword>
<feature type="region of interest" description="Disordered" evidence="4">
    <location>
        <begin position="48"/>
        <end position="81"/>
    </location>
</feature>
<dbReference type="InterPro" id="IPR011016">
    <property type="entry name" value="Znf_RING-CH"/>
</dbReference>
<feature type="compositionally biased region" description="Basic and acidic residues" evidence="4">
    <location>
        <begin position="54"/>
        <end position="71"/>
    </location>
</feature>
<feature type="domain" description="RING-CH-type" evidence="6">
    <location>
        <begin position="266"/>
        <end position="328"/>
    </location>
</feature>
<dbReference type="InterPro" id="IPR013083">
    <property type="entry name" value="Znf_RING/FYVE/PHD"/>
</dbReference>
<dbReference type="EMBL" id="CACTIH010000087">
    <property type="protein sequence ID" value="CAA2953286.1"/>
    <property type="molecule type" value="Genomic_DNA"/>
</dbReference>
<keyword evidence="5" id="KW-1133">Transmembrane helix</keyword>
<evidence type="ECO:0000259" key="6">
    <source>
        <dbReference type="PROSITE" id="PS51292"/>
    </source>
</evidence>
<dbReference type="PROSITE" id="PS51292">
    <property type="entry name" value="ZF_RING_CH"/>
    <property type="match status" value="1"/>
</dbReference>
<evidence type="ECO:0000256" key="5">
    <source>
        <dbReference type="SAM" id="Phobius"/>
    </source>
</evidence>
<sequence length="448" mass="49072">MKTAEEKSLAEDSGEGSSSSNNAVNLTPPPVLKAGDSSEIVEELSTVQNQGREGLTKKISDPAFEGSREDSVTINMPPSPIPTPKGVNFSPLPSPSHVKVHGSPDLTLSKGKSTMRNFLPKLSFKFRNTNSEIEKASMLVLEGSPARQEKTSIPRTFSLTNMFKPKMTRTSSSPATLVLHSNQDPAYGRNMDITVNIAKIHTQVGIHRSHSVPVLNKDGSIKQMGHLGDVFHVIPTTPQVAAECTATAPVATQTVDTNEKYNYGEDIPQEEAVCRICLVELGEGSDMLKMECSCKGELAFAHQECAIKWFSIKGNKTCDVCKKEVQNLPVTLLRIQSTRARGSGTSPAEIYQYRVWQEVPVLVIVSMLAYFCFLEQFLVTKLGSSAIAISLPFSCILGLVASMTSATMVRRRYAWIYATIQFGLVVLFAQIFHSMVRHLSKKLILTTC</sequence>
<keyword evidence="2" id="KW-0863">Zinc-finger</keyword>
<feature type="compositionally biased region" description="Basic and acidic residues" evidence="4">
    <location>
        <begin position="1"/>
        <end position="10"/>
    </location>
</feature>
<feature type="transmembrane region" description="Helical" evidence="5">
    <location>
        <begin position="355"/>
        <end position="374"/>
    </location>
</feature>
<protein>
    <submittedName>
        <fullName evidence="7">Ubiquitin-- ligase</fullName>
    </submittedName>
</protein>
<dbReference type="PANTHER" id="PTHR46158:SF10">
    <property type="entry name" value="RING-CH-TYPE DOMAIN-CONTAINING PROTEIN"/>
    <property type="match status" value="1"/>
</dbReference>
<dbReference type="CDD" id="cd16495">
    <property type="entry name" value="RING_CH-C4HC3_MARCH"/>
    <property type="match status" value="1"/>
</dbReference>
<proteinExistence type="predicted"/>
<keyword evidence="5" id="KW-0812">Transmembrane</keyword>
<feature type="region of interest" description="Disordered" evidence="4">
    <location>
        <begin position="1"/>
        <end position="36"/>
    </location>
</feature>
<dbReference type="GO" id="GO:0008270">
    <property type="term" value="F:zinc ion binding"/>
    <property type="evidence" value="ECO:0007669"/>
    <property type="project" value="UniProtKB-KW"/>
</dbReference>
<dbReference type="SUPFAM" id="SSF57850">
    <property type="entry name" value="RING/U-box"/>
    <property type="match status" value="1"/>
</dbReference>
<feature type="transmembrane region" description="Helical" evidence="5">
    <location>
        <begin position="386"/>
        <end position="408"/>
    </location>
</feature>